<name>A0A0A3Z8L2_9GAMM</name>
<dbReference type="Proteomes" id="UP000030351">
    <property type="component" value="Unassembled WGS sequence"/>
</dbReference>
<dbReference type="EMBL" id="JRUQ01000019">
    <property type="protein sequence ID" value="KGT95195.1"/>
    <property type="molecule type" value="Genomic_DNA"/>
</dbReference>
<sequence length="215" mass="24084">MTQPPLNSYTTFHGHRRIATGSLQANALAARKAMEDKSSVPVLTFDDLTGRFVEVDIRGTDEEVAARFASVAPSEAEPDDQDKLEVSSPRGRGRPRLGVIPREVTLLPRHWDWLATQPGGASVVLRKLVEEARRANAEKDERRMAHQRAYHFMEAIGGDLPGFEEAMRALFANDTLRLGEVLAVWPRDVRDHAMRLAFGDEYQSLFSSEDSNRKS</sequence>
<evidence type="ECO:0000313" key="2">
    <source>
        <dbReference type="EMBL" id="KGT95195.1"/>
    </source>
</evidence>
<feature type="region of interest" description="Disordered" evidence="1">
    <location>
        <begin position="70"/>
        <end position="95"/>
    </location>
</feature>
<evidence type="ECO:0008006" key="4">
    <source>
        <dbReference type="Google" id="ProtNLM"/>
    </source>
</evidence>
<accession>A0A0A3Z8L2</accession>
<evidence type="ECO:0000313" key="3">
    <source>
        <dbReference type="Proteomes" id="UP000030351"/>
    </source>
</evidence>
<protein>
    <recommendedName>
        <fullName evidence="4">DUF2239 domain-containing protein</fullName>
    </recommendedName>
</protein>
<dbReference type="eggNOG" id="COG3644">
    <property type="taxonomic scope" value="Bacteria"/>
</dbReference>
<dbReference type="Pfam" id="PF09998">
    <property type="entry name" value="DUF2239"/>
    <property type="match status" value="1"/>
</dbReference>
<dbReference type="InterPro" id="IPR018715">
    <property type="entry name" value="DUF2239"/>
</dbReference>
<dbReference type="OrthoDB" id="282960at2"/>
<reference evidence="2 3" key="1">
    <citation type="submission" date="2014-10" db="EMBL/GenBank/DDBJ databases">
        <title>Genome sequence of Erwinia typographi M043b.</title>
        <authorList>
            <person name="Chan K.-G."/>
            <person name="Tan W.-S."/>
        </authorList>
    </citation>
    <scope>NUCLEOTIDE SEQUENCE [LARGE SCALE GENOMIC DNA]</scope>
    <source>
        <strain evidence="2 3">M043b</strain>
    </source>
</reference>
<gene>
    <name evidence="2" type="ORF">NG99_05635</name>
</gene>
<comment type="caution">
    <text evidence="2">The sequence shown here is derived from an EMBL/GenBank/DDBJ whole genome shotgun (WGS) entry which is preliminary data.</text>
</comment>
<dbReference type="AlphaFoldDB" id="A0A0A3Z8L2"/>
<evidence type="ECO:0000256" key="1">
    <source>
        <dbReference type="SAM" id="MobiDB-lite"/>
    </source>
</evidence>
<keyword evidence="3" id="KW-1185">Reference proteome</keyword>
<organism evidence="2 3">
    <name type="scientific">Erwinia typographi</name>
    <dbReference type="NCBI Taxonomy" id="371042"/>
    <lineage>
        <taxon>Bacteria</taxon>
        <taxon>Pseudomonadati</taxon>
        <taxon>Pseudomonadota</taxon>
        <taxon>Gammaproteobacteria</taxon>
        <taxon>Enterobacterales</taxon>
        <taxon>Erwiniaceae</taxon>
        <taxon>Erwinia</taxon>
    </lineage>
</organism>
<dbReference type="STRING" id="371042.NG99_05635"/>
<proteinExistence type="predicted"/>